<evidence type="ECO:0000313" key="3">
    <source>
        <dbReference type="Proteomes" id="UP000887159"/>
    </source>
</evidence>
<sequence length="215" mass="24550">MSFTRTQGSERPRQTSRREDHHILRNAGMQSTASSAAIQADVALSLRAHVSSQTIRRCLAEEHLGSRHLLRVLPLTPTHRRFHLEWYRARGSWTTAVWNQVVFSVGSRFNLRSDDNRIRVLRPRGERLNSVFVLQRHTAPTAGVMVWGAISYNRRPSLVLICGTMAAHLYAHDILKSHVLPLMQRLPGAIFQQDNAWSRTTRVSQDCLQIVITFP</sequence>
<comment type="caution">
    <text evidence="2">The sequence shown here is derived from an EMBL/GenBank/DDBJ whole genome shotgun (WGS) entry which is preliminary data.</text>
</comment>
<dbReference type="EMBL" id="BMAU01021354">
    <property type="protein sequence ID" value="GFY19968.1"/>
    <property type="molecule type" value="Genomic_DNA"/>
</dbReference>
<evidence type="ECO:0000313" key="2">
    <source>
        <dbReference type="EMBL" id="GFY19968.1"/>
    </source>
</evidence>
<evidence type="ECO:0000256" key="1">
    <source>
        <dbReference type="SAM" id="MobiDB-lite"/>
    </source>
</evidence>
<dbReference type="Gene3D" id="3.30.420.10">
    <property type="entry name" value="Ribonuclease H-like superfamily/Ribonuclease H"/>
    <property type="match status" value="1"/>
</dbReference>
<feature type="compositionally biased region" description="Basic and acidic residues" evidence="1">
    <location>
        <begin position="8"/>
        <end position="23"/>
    </location>
</feature>
<dbReference type="AlphaFoldDB" id="A0A8X6T6P7"/>
<keyword evidence="3" id="KW-1185">Reference proteome</keyword>
<reference evidence="2" key="1">
    <citation type="submission" date="2020-08" db="EMBL/GenBank/DDBJ databases">
        <title>Multicomponent nature underlies the extraordinary mechanical properties of spider dragline silk.</title>
        <authorList>
            <person name="Kono N."/>
            <person name="Nakamura H."/>
            <person name="Mori M."/>
            <person name="Yoshida Y."/>
            <person name="Ohtoshi R."/>
            <person name="Malay A.D."/>
            <person name="Moran D.A.P."/>
            <person name="Tomita M."/>
            <person name="Numata K."/>
            <person name="Arakawa K."/>
        </authorList>
    </citation>
    <scope>NUCLEOTIDE SEQUENCE</scope>
</reference>
<dbReference type="InterPro" id="IPR036397">
    <property type="entry name" value="RNaseH_sf"/>
</dbReference>
<organism evidence="2 3">
    <name type="scientific">Trichonephila clavipes</name>
    <name type="common">Golden silk orbweaver</name>
    <name type="synonym">Nephila clavipes</name>
    <dbReference type="NCBI Taxonomy" id="2585209"/>
    <lineage>
        <taxon>Eukaryota</taxon>
        <taxon>Metazoa</taxon>
        <taxon>Ecdysozoa</taxon>
        <taxon>Arthropoda</taxon>
        <taxon>Chelicerata</taxon>
        <taxon>Arachnida</taxon>
        <taxon>Araneae</taxon>
        <taxon>Araneomorphae</taxon>
        <taxon>Entelegynae</taxon>
        <taxon>Araneoidea</taxon>
        <taxon>Nephilidae</taxon>
        <taxon>Trichonephila</taxon>
    </lineage>
</organism>
<gene>
    <name evidence="2" type="primary">X975_05572</name>
    <name evidence="2" type="ORF">TNCV_2146611</name>
</gene>
<name>A0A8X6T6P7_TRICX</name>
<proteinExistence type="predicted"/>
<accession>A0A8X6T6P7</accession>
<feature type="region of interest" description="Disordered" evidence="1">
    <location>
        <begin position="1"/>
        <end position="31"/>
    </location>
</feature>
<dbReference type="Proteomes" id="UP000887159">
    <property type="component" value="Unassembled WGS sequence"/>
</dbReference>
<dbReference type="GO" id="GO:0003676">
    <property type="term" value="F:nucleic acid binding"/>
    <property type="evidence" value="ECO:0007669"/>
    <property type="project" value="InterPro"/>
</dbReference>
<protein>
    <submittedName>
        <fullName evidence="2">Transposable element Tcb2 transposase</fullName>
    </submittedName>
</protein>